<dbReference type="EMBL" id="KQ086249">
    <property type="protein sequence ID" value="KLO05972.1"/>
    <property type="molecule type" value="Genomic_DNA"/>
</dbReference>
<dbReference type="InterPro" id="IPR006043">
    <property type="entry name" value="NCS2"/>
</dbReference>
<feature type="region of interest" description="Disordered" evidence="7">
    <location>
        <begin position="574"/>
        <end position="594"/>
    </location>
</feature>
<feature type="transmembrane region" description="Helical" evidence="8">
    <location>
        <begin position="497"/>
        <end position="516"/>
    </location>
</feature>
<dbReference type="GO" id="GO:0042907">
    <property type="term" value="F:xanthine transmembrane transporter activity"/>
    <property type="evidence" value="ECO:0007669"/>
    <property type="project" value="TreeGrafter"/>
</dbReference>
<dbReference type="NCBIfam" id="TIGR00801">
    <property type="entry name" value="ncs2"/>
    <property type="match status" value="1"/>
</dbReference>
<dbReference type="STRING" id="27342.A0A0H2R3R0"/>
<dbReference type="PROSITE" id="PS01116">
    <property type="entry name" value="XANTH_URACIL_PERMASE"/>
    <property type="match status" value="1"/>
</dbReference>
<feature type="transmembrane region" description="Helical" evidence="8">
    <location>
        <begin position="81"/>
        <end position="105"/>
    </location>
</feature>
<evidence type="ECO:0000256" key="3">
    <source>
        <dbReference type="ARBA" id="ARBA00022448"/>
    </source>
</evidence>
<feature type="transmembrane region" description="Helical" evidence="8">
    <location>
        <begin position="146"/>
        <end position="165"/>
    </location>
</feature>
<accession>A0A0H2R3R0</accession>
<sequence length="594" mass="63345">MDEQPKPTVGPLASATRAPTDSAQPSGSKFRKITRKFTTREGWLGDYDYAWLCMPRLPFARGGKRERNLPPFYALDADLPILLAASCGLQHALAMLAGLITPPIIFASSLNLDQETQAYMISASLIGCGILSLVQMSRFRLRKGYYLGTGLLSVVGTSFATLSTADAIFNAMYANGTCSSTTAADGTVTRDACPDAYGYVLGTSLICSFLEIFMSFVPVRILQRIFPPMVTGTVILMIGASLVGSSGIPNWGGGSNDCMSRPATGFFQLCPDITAPRPLPWGSPEFIGLGFLSFVTIVLVELFGSPFMKNIGIIIGLAVGCIVAGAAGYIDGSSITTAPAITFLWVHTFRIRVYAPAILPMLAVYISLAMEAIGDITASAEVSRVEVDGPEFDSRIQGGVLSDGIGGFVSALFTVTPLSIFAQNNGVIAITRCANRTAGRFCCFFLLLFGILGKISGVFLAIPNPVLGGVTTFLFASVMVSGVRVLSYIRWTRRDRFILAAALSFGVGDLLVPTIFTHLFDGVNNPSNGLQGLFDSITIVLSTPFLVAGIVAVILNGIIPQEVEMDVEEVDVERVEHGSDSRSDDADHKGEKVH</sequence>
<dbReference type="InParanoid" id="A0A0H2R3R0"/>
<keyword evidence="6 8" id="KW-0472">Membrane</keyword>
<keyword evidence="3" id="KW-0813">Transport</keyword>
<dbReference type="GO" id="GO:0000324">
    <property type="term" value="C:fungal-type vacuole"/>
    <property type="evidence" value="ECO:0007669"/>
    <property type="project" value="TreeGrafter"/>
</dbReference>
<keyword evidence="4 8" id="KW-0812">Transmembrane</keyword>
<comment type="similarity">
    <text evidence="2">Belongs to the nucleobase:cation symporter-2 (NCS2) (TC 2.A.40) family.</text>
</comment>
<name>A0A0H2R3R0_9AGAM</name>
<dbReference type="Proteomes" id="UP000053477">
    <property type="component" value="Unassembled WGS sequence"/>
</dbReference>
<feature type="compositionally biased region" description="Polar residues" evidence="7">
    <location>
        <begin position="17"/>
        <end position="27"/>
    </location>
</feature>
<evidence type="ECO:0000256" key="6">
    <source>
        <dbReference type="ARBA" id="ARBA00023136"/>
    </source>
</evidence>
<feature type="transmembrane region" description="Helical" evidence="8">
    <location>
        <begin position="466"/>
        <end position="485"/>
    </location>
</feature>
<feature type="region of interest" description="Disordered" evidence="7">
    <location>
        <begin position="1"/>
        <end position="29"/>
    </location>
</feature>
<keyword evidence="5 8" id="KW-1133">Transmembrane helix</keyword>
<dbReference type="AlphaFoldDB" id="A0A0H2R3R0"/>
<feature type="transmembrane region" description="Helical" evidence="8">
    <location>
        <begin position="117"/>
        <end position="134"/>
    </location>
</feature>
<dbReference type="Pfam" id="PF00860">
    <property type="entry name" value="Xan_ur_permease"/>
    <property type="match status" value="1"/>
</dbReference>
<comment type="subcellular location">
    <subcellularLocation>
        <location evidence="1">Membrane</location>
        <topology evidence="1">Multi-pass membrane protein</topology>
    </subcellularLocation>
</comment>
<feature type="transmembrane region" description="Helical" evidence="8">
    <location>
        <begin position="536"/>
        <end position="555"/>
    </location>
</feature>
<feature type="transmembrane region" description="Helical" evidence="8">
    <location>
        <begin position="311"/>
        <end position="330"/>
    </location>
</feature>
<evidence type="ECO:0000256" key="1">
    <source>
        <dbReference type="ARBA" id="ARBA00004141"/>
    </source>
</evidence>
<evidence type="ECO:0000256" key="7">
    <source>
        <dbReference type="SAM" id="MobiDB-lite"/>
    </source>
</evidence>
<gene>
    <name evidence="9" type="ORF">SCHPADRAFT_910646</name>
</gene>
<dbReference type="GO" id="GO:0005886">
    <property type="term" value="C:plasma membrane"/>
    <property type="evidence" value="ECO:0007669"/>
    <property type="project" value="TreeGrafter"/>
</dbReference>
<protein>
    <submittedName>
        <fullName evidence="9">Xanthine/uracil permease</fullName>
    </submittedName>
</protein>
<evidence type="ECO:0000256" key="8">
    <source>
        <dbReference type="SAM" id="Phobius"/>
    </source>
</evidence>
<keyword evidence="10" id="KW-1185">Reference proteome</keyword>
<dbReference type="PANTHER" id="PTHR42810:SF2">
    <property type="entry name" value="PURINE PERMEASE C1399.01C-RELATED"/>
    <property type="match status" value="1"/>
</dbReference>
<proteinExistence type="inferred from homology"/>
<dbReference type="FunCoup" id="A0A0H2R3R0">
    <property type="interactions" value="84"/>
</dbReference>
<evidence type="ECO:0000313" key="10">
    <source>
        <dbReference type="Proteomes" id="UP000053477"/>
    </source>
</evidence>
<dbReference type="OrthoDB" id="1641903at2759"/>
<dbReference type="InterPro" id="IPR006042">
    <property type="entry name" value="Xan_ur_permease"/>
</dbReference>
<evidence type="ECO:0000256" key="2">
    <source>
        <dbReference type="ARBA" id="ARBA00008821"/>
    </source>
</evidence>
<evidence type="ECO:0000313" key="9">
    <source>
        <dbReference type="EMBL" id="KLO05972.1"/>
    </source>
</evidence>
<reference evidence="9 10" key="1">
    <citation type="submission" date="2015-04" db="EMBL/GenBank/DDBJ databases">
        <title>Complete genome sequence of Schizopora paradoxa KUC8140, a cosmopolitan wood degrader in East Asia.</title>
        <authorList>
            <consortium name="DOE Joint Genome Institute"/>
            <person name="Min B."/>
            <person name="Park H."/>
            <person name="Jang Y."/>
            <person name="Kim J.-J."/>
            <person name="Kim K.H."/>
            <person name="Pangilinan J."/>
            <person name="Lipzen A."/>
            <person name="Riley R."/>
            <person name="Grigoriev I.V."/>
            <person name="Spatafora J.W."/>
            <person name="Choi I.-G."/>
        </authorList>
    </citation>
    <scope>NUCLEOTIDE SEQUENCE [LARGE SCALE GENOMIC DNA]</scope>
    <source>
        <strain evidence="9 10">KUC8140</strain>
    </source>
</reference>
<feature type="transmembrane region" description="Helical" evidence="8">
    <location>
        <begin position="441"/>
        <end position="460"/>
    </location>
</feature>
<evidence type="ECO:0000256" key="5">
    <source>
        <dbReference type="ARBA" id="ARBA00022989"/>
    </source>
</evidence>
<evidence type="ECO:0000256" key="4">
    <source>
        <dbReference type="ARBA" id="ARBA00022692"/>
    </source>
</evidence>
<feature type="transmembrane region" description="Helical" evidence="8">
    <location>
        <begin position="196"/>
        <end position="217"/>
    </location>
</feature>
<dbReference type="PANTHER" id="PTHR42810">
    <property type="entry name" value="PURINE PERMEASE C1399.01C-RELATED"/>
    <property type="match status" value="1"/>
</dbReference>
<feature type="transmembrane region" description="Helical" evidence="8">
    <location>
        <begin position="229"/>
        <end position="248"/>
    </location>
</feature>
<organism evidence="9 10">
    <name type="scientific">Schizopora paradoxa</name>
    <dbReference type="NCBI Taxonomy" id="27342"/>
    <lineage>
        <taxon>Eukaryota</taxon>
        <taxon>Fungi</taxon>
        <taxon>Dikarya</taxon>
        <taxon>Basidiomycota</taxon>
        <taxon>Agaricomycotina</taxon>
        <taxon>Agaricomycetes</taxon>
        <taxon>Hymenochaetales</taxon>
        <taxon>Schizoporaceae</taxon>
        <taxon>Schizopora</taxon>
    </lineage>
</organism>
<feature type="transmembrane region" description="Helical" evidence="8">
    <location>
        <begin position="286"/>
        <end position="304"/>
    </location>
</feature>